<keyword evidence="2" id="KW-1133">Transmembrane helix</keyword>
<evidence type="ECO:0000259" key="3">
    <source>
        <dbReference type="Pfam" id="PF02470"/>
    </source>
</evidence>
<dbReference type="EMBL" id="CP092332">
    <property type="protein sequence ID" value="WGK93850.1"/>
    <property type="molecule type" value="Genomic_DNA"/>
</dbReference>
<dbReference type="Pfam" id="PF02470">
    <property type="entry name" value="MlaD"/>
    <property type="match status" value="1"/>
</dbReference>
<dbReference type="Proteomes" id="UP001232117">
    <property type="component" value="Chromosome"/>
</dbReference>
<keyword evidence="2" id="KW-0472">Membrane</keyword>
<reference evidence="4 5" key="2">
    <citation type="submission" date="2023-06" db="EMBL/GenBank/DDBJ databases">
        <title>Complete Genome Sequence of Flavobacterium keumense K3R-10.</title>
        <authorList>
            <person name="Jeong H."/>
            <person name="Jhang S.Y."/>
            <person name="Kim J.N."/>
        </authorList>
    </citation>
    <scope>NUCLEOTIDE SEQUENCE [LARGE SCALE GENOMIC DNA]</scope>
    <source>
        <strain evidence="4 5">K3R-10</strain>
    </source>
</reference>
<proteinExistence type="predicted"/>
<feature type="domain" description="Mce/MlaD" evidence="3">
    <location>
        <begin position="39"/>
        <end position="116"/>
    </location>
</feature>
<evidence type="ECO:0000313" key="5">
    <source>
        <dbReference type="Proteomes" id="UP001232117"/>
    </source>
</evidence>
<dbReference type="PANTHER" id="PTHR33371">
    <property type="entry name" value="INTERMEMBRANE PHOSPHOLIPID TRANSPORT SYSTEM BINDING PROTEIN MLAD-RELATED"/>
    <property type="match status" value="1"/>
</dbReference>
<dbReference type="InterPro" id="IPR003399">
    <property type="entry name" value="Mce/MlaD"/>
</dbReference>
<feature type="transmembrane region" description="Helical" evidence="2">
    <location>
        <begin position="12"/>
        <end position="30"/>
    </location>
</feature>
<protein>
    <submittedName>
        <fullName evidence="4">MlaD family protein</fullName>
    </submittedName>
</protein>
<reference evidence="4 5" key="1">
    <citation type="submission" date="2022-02" db="EMBL/GenBank/DDBJ databases">
        <authorList>
            <person name="Cha I.-T."/>
            <person name="Lee K.-E."/>
            <person name="Park S.-J."/>
        </authorList>
    </citation>
    <scope>NUCLEOTIDE SEQUENCE [LARGE SCALE GENOMIC DNA]</scope>
    <source>
        <strain evidence="4 5">K3R-10</strain>
    </source>
</reference>
<name>A0ABY8N2G5_9FLAO</name>
<feature type="region of interest" description="Disordered" evidence="1">
    <location>
        <begin position="319"/>
        <end position="338"/>
    </location>
</feature>
<evidence type="ECO:0000256" key="1">
    <source>
        <dbReference type="SAM" id="MobiDB-lite"/>
    </source>
</evidence>
<gene>
    <name evidence="4" type="ORF">MG292_07050</name>
</gene>
<dbReference type="InterPro" id="IPR052336">
    <property type="entry name" value="MlaD_Phospholipid_Transporter"/>
</dbReference>
<evidence type="ECO:0000313" key="4">
    <source>
        <dbReference type="EMBL" id="WGK93850.1"/>
    </source>
</evidence>
<accession>A0ABY8N2G5</accession>
<keyword evidence="2" id="KW-0812">Transmembrane</keyword>
<keyword evidence="5" id="KW-1185">Reference proteome</keyword>
<evidence type="ECO:0000256" key="2">
    <source>
        <dbReference type="SAM" id="Phobius"/>
    </source>
</evidence>
<organism evidence="4 5">
    <name type="scientific">Flavobacterium keumense</name>
    <dbReference type="NCBI Taxonomy" id="1306518"/>
    <lineage>
        <taxon>Bacteria</taxon>
        <taxon>Pseudomonadati</taxon>
        <taxon>Bacteroidota</taxon>
        <taxon>Flavobacteriia</taxon>
        <taxon>Flavobacteriales</taxon>
        <taxon>Flavobacteriaceae</taxon>
        <taxon>Flavobacterium</taxon>
    </lineage>
</organism>
<sequence>MEKTTGQKIQLGLFVIIGLLLFVLAVYFIGDKQKMFGKTSHLTAVFTNVNGLQLGNNVRYSGVNVGTVRDIEMINDTTIKVVMLIDKTIFSYIKNNAVAAIGSDGLVGNRIINIMPEKEDSPSVQAGDEIRSIKKINPDDMLNTLDITNKNAALLTIDLLKITNQINKGKGTIGLLIKDSIVANEIKTTISNLKQTSKGTDKLIHKVNQILMDLDQKNNLIGILRDTVVAHKIKHTIININQLATKTNTIAQHLDATLLNINEGKGVINYLSNNPKLVQKIDSTMTNLNHASFNLNEDLEALKCNFFFRGYFKKQERAKLKAQKTKPQETSTEMDKKY</sequence>
<dbReference type="PANTHER" id="PTHR33371:SF4">
    <property type="entry name" value="INTERMEMBRANE PHOSPHOLIPID TRANSPORT SYSTEM BINDING PROTEIN MLAD"/>
    <property type="match status" value="1"/>
</dbReference>
<dbReference type="RefSeq" id="WP_264533420.1">
    <property type="nucleotide sequence ID" value="NZ_CP092332.1"/>
</dbReference>